<comment type="caution">
    <text evidence="1">The sequence shown here is derived from an EMBL/GenBank/DDBJ whole genome shotgun (WGS) entry which is preliminary data.</text>
</comment>
<evidence type="ECO:0000313" key="1">
    <source>
        <dbReference type="EMBL" id="GAG41698.1"/>
    </source>
</evidence>
<accession>X0XYM3</accession>
<reference evidence="1" key="1">
    <citation type="journal article" date="2014" name="Front. Microbiol.">
        <title>High frequency of phylogenetically diverse reductive dehalogenase-homologous genes in deep subseafloor sedimentary metagenomes.</title>
        <authorList>
            <person name="Kawai M."/>
            <person name="Futagami T."/>
            <person name="Toyoda A."/>
            <person name="Takaki Y."/>
            <person name="Nishi S."/>
            <person name="Hori S."/>
            <person name="Arai W."/>
            <person name="Tsubouchi T."/>
            <person name="Morono Y."/>
            <person name="Uchiyama I."/>
            <person name="Ito T."/>
            <person name="Fujiyama A."/>
            <person name="Inagaki F."/>
            <person name="Takami H."/>
        </authorList>
    </citation>
    <scope>NUCLEOTIDE SEQUENCE</scope>
    <source>
        <strain evidence="1">Expedition CK06-06</strain>
    </source>
</reference>
<sequence length="74" mass="8361">MPKDDLTKRQEAAVKRFVAAVKEYNRGLESLRKKRLRALASALNAGVYATTLARFSGLATSRLYQMKDELKESK</sequence>
<proteinExistence type="predicted"/>
<name>X0XYM3_9ZZZZ</name>
<gene>
    <name evidence="1" type="ORF">S01H1_62612</name>
</gene>
<dbReference type="EMBL" id="BARS01041137">
    <property type="protein sequence ID" value="GAG41698.1"/>
    <property type="molecule type" value="Genomic_DNA"/>
</dbReference>
<organism evidence="1">
    <name type="scientific">marine sediment metagenome</name>
    <dbReference type="NCBI Taxonomy" id="412755"/>
    <lineage>
        <taxon>unclassified sequences</taxon>
        <taxon>metagenomes</taxon>
        <taxon>ecological metagenomes</taxon>
    </lineage>
</organism>
<protein>
    <submittedName>
        <fullName evidence="1">Uncharacterized protein</fullName>
    </submittedName>
</protein>
<dbReference type="AlphaFoldDB" id="X0XYM3"/>